<dbReference type="SUPFAM" id="SSF52540">
    <property type="entry name" value="P-loop containing nucleoside triphosphate hydrolases"/>
    <property type="match status" value="1"/>
</dbReference>
<evidence type="ECO:0000256" key="5">
    <source>
        <dbReference type="ARBA" id="ARBA00022989"/>
    </source>
</evidence>
<evidence type="ECO:0000256" key="4">
    <source>
        <dbReference type="ARBA" id="ARBA00022692"/>
    </source>
</evidence>
<dbReference type="Proteomes" id="UP001148838">
    <property type="component" value="Unassembled WGS sequence"/>
</dbReference>
<keyword evidence="3" id="KW-0813">Transport</keyword>
<dbReference type="PANTHER" id="PTHR48041:SF118">
    <property type="entry name" value="ATP-BINDING CASSETTE TRANSPORTER (ABC TRANSPORTER) FAMILY G MEMBER 16"/>
    <property type="match status" value="1"/>
</dbReference>
<dbReference type="EMBL" id="JAJSOF020000033">
    <property type="protein sequence ID" value="KAJ4429954.1"/>
    <property type="molecule type" value="Genomic_DNA"/>
</dbReference>
<dbReference type="PANTHER" id="PTHR48041">
    <property type="entry name" value="ABC TRANSPORTER G FAMILY MEMBER 28"/>
    <property type="match status" value="1"/>
</dbReference>
<keyword evidence="6 7" id="KW-0472">Membrane</keyword>
<evidence type="ECO:0000256" key="3">
    <source>
        <dbReference type="ARBA" id="ARBA00022448"/>
    </source>
</evidence>
<feature type="transmembrane region" description="Helical" evidence="7">
    <location>
        <begin position="790"/>
        <end position="812"/>
    </location>
</feature>
<protein>
    <recommendedName>
        <fullName evidence="8">ABC transporter domain-containing protein</fullName>
    </recommendedName>
</protein>
<proteinExistence type="inferred from homology"/>
<comment type="similarity">
    <text evidence="2">Belongs to the ABC transporter superfamily. ABCG family. Eye pigment precursor importer (TC 3.A.1.204) subfamily.</text>
</comment>
<dbReference type="PROSITE" id="PS00211">
    <property type="entry name" value="ABC_TRANSPORTER_1"/>
    <property type="match status" value="1"/>
</dbReference>
<evidence type="ECO:0000256" key="1">
    <source>
        <dbReference type="ARBA" id="ARBA00004141"/>
    </source>
</evidence>
<feature type="transmembrane region" description="Helical" evidence="7">
    <location>
        <begin position="899"/>
        <end position="921"/>
    </location>
</feature>
<dbReference type="InterPro" id="IPR013525">
    <property type="entry name" value="ABC2_TM"/>
</dbReference>
<dbReference type="InterPro" id="IPR027417">
    <property type="entry name" value="P-loop_NTPase"/>
</dbReference>
<reference evidence="9 10" key="1">
    <citation type="journal article" date="2022" name="Allergy">
        <title>Genome assembly and annotation of Periplaneta americana reveal a comprehensive cockroach allergen profile.</title>
        <authorList>
            <person name="Wang L."/>
            <person name="Xiong Q."/>
            <person name="Saelim N."/>
            <person name="Wang L."/>
            <person name="Nong W."/>
            <person name="Wan A.T."/>
            <person name="Shi M."/>
            <person name="Liu X."/>
            <person name="Cao Q."/>
            <person name="Hui J.H.L."/>
            <person name="Sookrung N."/>
            <person name="Leung T.F."/>
            <person name="Tungtrongchitr A."/>
            <person name="Tsui S.K.W."/>
        </authorList>
    </citation>
    <scope>NUCLEOTIDE SEQUENCE [LARGE SCALE GENOMIC DNA]</scope>
    <source>
        <strain evidence="9">PWHHKU_190912</strain>
    </source>
</reference>
<dbReference type="PROSITE" id="PS50893">
    <property type="entry name" value="ABC_TRANSPORTER_2"/>
    <property type="match status" value="1"/>
</dbReference>
<keyword evidence="10" id="KW-1185">Reference proteome</keyword>
<name>A0ABQ8S7C8_PERAM</name>
<feature type="transmembrane region" description="Helical" evidence="7">
    <location>
        <begin position="760"/>
        <end position="778"/>
    </location>
</feature>
<evidence type="ECO:0000256" key="7">
    <source>
        <dbReference type="SAM" id="Phobius"/>
    </source>
</evidence>
<comment type="caution">
    <text evidence="9">The sequence shown here is derived from an EMBL/GenBank/DDBJ whole genome shotgun (WGS) entry which is preliminary data.</text>
</comment>
<evidence type="ECO:0000256" key="6">
    <source>
        <dbReference type="ARBA" id="ARBA00023136"/>
    </source>
</evidence>
<dbReference type="Gene3D" id="3.40.50.300">
    <property type="entry name" value="P-loop containing nucleotide triphosphate hydrolases"/>
    <property type="match status" value="1"/>
</dbReference>
<dbReference type="Pfam" id="PF00005">
    <property type="entry name" value="ABC_tran"/>
    <property type="match status" value="1"/>
</dbReference>
<comment type="subcellular location">
    <subcellularLocation>
        <location evidence="1">Membrane</location>
        <topology evidence="1">Multi-pass membrane protein</topology>
    </subcellularLocation>
</comment>
<dbReference type="InterPro" id="IPR003439">
    <property type="entry name" value="ABC_transporter-like_ATP-bd"/>
</dbReference>
<dbReference type="Pfam" id="PF01061">
    <property type="entry name" value="ABC2_membrane"/>
    <property type="match status" value="1"/>
</dbReference>
<feature type="domain" description="ABC transporter" evidence="8">
    <location>
        <begin position="336"/>
        <end position="571"/>
    </location>
</feature>
<evidence type="ECO:0000313" key="9">
    <source>
        <dbReference type="EMBL" id="KAJ4429954.1"/>
    </source>
</evidence>
<sequence length="929" mass="106491">MPKVRHSVNLKSKLTSYISEFKEDGLSTDNKILFCNLCQCAVSSTQKFLVQQHITTSKHQANKQLNSKQRQLFLTQPTTSNVRSEFNIDLCRSLISADIPLYKLKNKVFREFLEKYTQHTIPDESTLRKTYAPSIYDETIQKIRDEIKDSSIWVSIDETPDKEGRLVGNVVIGLLSEQYSERILLHCDVLEKCNNKTIVKLFNEAMGILWPKGIMYDNVLFFISDAALIWSKLDKHYLFEKVFLKAPSRVNVLKEMYPEIPLPPKPILTRWGTWLEAVEYYAEHIDSINNVLLALDSEDAVSIDTAKTVTCDISVKNDLAHIQHTFSCIIKTLKSLQNRHLSLSESFEIINSTVEQLNRGRGKVADAVRAKVDTVLSKTLDMKNYKRKTGVSGYIMTNGKVRNIQEFRKQSCYIPQEFAMLSQLTTRETLKIAADLKLNVDVGTRKKNVMIEEILQLLDLQKTENTLIGNLSGGEKKRISVGVELLTNPPVMFFDEPTSGLDSSSSFLVISHLKTLAQSGRTIVCTIHQPSSQLLDMFDDFYIIAEGQCLYRGPLCDMKAVFEEAGFPCPKYYNLSDFAIEVACFERGDTIENLIIKYKGRSGNSEDNPVGCQDDIVIEESTMPQSTKTRIGQTTIEIFSKRRYEKTARYPLSLWMQMFILMRRSVLCNYRDLFMFIIRIAAHGCVGLMLGFICFDIGNEASKTMSNAACLFYILFVLFLISPFITVLVYQLEAAVFLREHLNNWYSLKAYYLSKLFSDIPFQVLCPTLLLVFSYCLSGQPFDMDRMLKTWIMCIVITMCGQTIGLLLGAAFDVKVGPFMVVTLNIPMSLFSGFFMRLQDIPSYLQWVSYVSYYRYSFEAEMVNIYGNNRSKLNCSEDFCYFRSPSKILEEFHMEDVSYWHNMGVLLIWLFGSQIGLYIVLKWRVSTSR</sequence>
<keyword evidence="4 7" id="KW-0812">Transmembrane</keyword>
<evidence type="ECO:0000313" key="10">
    <source>
        <dbReference type="Proteomes" id="UP001148838"/>
    </source>
</evidence>
<evidence type="ECO:0000259" key="8">
    <source>
        <dbReference type="PROSITE" id="PS50893"/>
    </source>
</evidence>
<evidence type="ECO:0000256" key="2">
    <source>
        <dbReference type="ARBA" id="ARBA00005814"/>
    </source>
</evidence>
<feature type="transmembrane region" description="Helical" evidence="7">
    <location>
        <begin position="710"/>
        <end position="732"/>
    </location>
</feature>
<feature type="transmembrane region" description="Helical" evidence="7">
    <location>
        <begin position="673"/>
        <end position="698"/>
    </location>
</feature>
<keyword evidence="5 7" id="KW-1133">Transmembrane helix</keyword>
<dbReference type="InterPro" id="IPR050352">
    <property type="entry name" value="ABCG_transporters"/>
</dbReference>
<organism evidence="9 10">
    <name type="scientific">Periplaneta americana</name>
    <name type="common">American cockroach</name>
    <name type="synonym">Blatta americana</name>
    <dbReference type="NCBI Taxonomy" id="6978"/>
    <lineage>
        <taxon>Eukaryota</taxon>
        <taxon>Metazoa</taxon>
        <taxon>Ecdysozoa</taxon>
        <taxon>Arthropoda</taxon>
        <taxon>Hexapoda</taxon>
        <taxon>Insecta</taxon>
        <taxon>Pterygota</taxon>
        <taxon>Neoptera</taxon>
        <taxon>Polyneoptera</taxon>
        <taxon>Dictyoptera</taxon>
        <taxon>Blattodea</taxon>
        <taxon>Blattoidea</taxon>
        <taxon>Blattidae</taxon>
        <taxon>Blattinae</taxon>
        <taxon>Periplaneta</taxon>
    </lineage>
</organism>
<gene>
    <name evidence="9" type="ORF">ANN_22158</name>
</gene>
<accession>A0ABQ8S7C8</accession>
<dbReference type="InterPro" id="IPR017871">
    <property type="entry name" value="ABC_transporter-like_CS"/>
</dbReference>